<name>A0A7S8MXT6_9MICO</name>
<feature type="domain" description="XdhC Rossmann" evidence="3">
    <location>
        <begin position="205"/>
        <end position="347"/>
    </location>
</feature>
<protein>
    <submittedName>
        <fullName evidence="4">XdhC family protein</fullName>
    </submittedName>
</protein>
<evidence type="ECO:0000313" key="5">
    <source>
        <dbReference type="Proteomes" id="UP000594480"/>
    </source>
</evidence>
<dbReference type="RefSeq" id="WP_195692710.1">
    <property type="nucleotide sequence ID" value="NZ_CP064760.1"/>
</dbReference>
<dbReference type="Pfam" id="PF13478">
    <property type="entry name" value="XdhC_C"/>
    <property type="match status" value="1"/>
</dbReference>
<evidence type="ECO:0000259" key="2">
    <source>
        <dbReference type="Pfam" id="PF02625"/>
    </source>
</evidence>
<proteinExistence type="predicted"/>
<dbReference type="Proteomes" id="UP000594480">
    <property type="component" value="Chromosome"/>
</dbReference>
<accession>A0A7S8MXT6</accession>
<dbReference type="Pfam" id="PF02625">
    <property type="entry name" value="XdhC_CoxI"/>
    <property type="match status" value="1"/>
</dbReference>
<feature type="domain" description="XdhC- CoxI" evidence="2">
    <location>
        <begin position="11"/>
        <end position="78"/>
    </location>
</feature>
<evidence type="ECO:0000259" key="3">
    <source>
        <dbReference type="Pfam" id="PF13478"/>
    </source>
</evidence>
<reference evidence="4 5" key="1">
    <citation type="submission" date="2020-11" db="EMBL/GenBank/DDBJ databases">
        <title>Amino acid is mineralized and recycled by bacteria in oceanic microbiome.</title>
        <authorList>
            <person name="Zheng L.Y."/>
        </authorList>
    </citation>
    <scope>NUCLEOTIDE SEQUENCE [LARGE SCALE GENOMIC DNA]</scope>
    <source>
        <strain evidence="4 5">A32-1</strain>
    </source>
</reference>
<organism evidence="4 5">
    <name type="scientific">Microbacterium schleiferi</name>
    <dbReference type="NCBI Taxonomy" id="69362"/>
    <lineage>
        <taxon>Bacteria</taxon>
        <taxon>Bacillati</taxon>
        <taxon>Actinomycetota</taxon>
        <taxon>Actinomycetes</taxon>
        <taxon>Micrococcales</taxon>
        <taxon>Microbacteriaceae</taxon>
        <taxon>Microbacterium</taxon>
    </lineage>
</organism>
<dbReference type="EMBL" id="CP064760">
    <property type="protein sequence ID" value="QPE04683.1"/>
    <property type="molecule type" value="Genomic_DNA"/>
</dbReference>
<dbReference type="KEGG" id="msf:IT882_00465"/>
<evidence type="ECO:0000256" key="1">
    <source>
        <dbReference type="SAM" id="MobiDB-lite"/>
    </source>
</evidence>
<dbReference type="AlphaFoldDB" id="A0A7S8MXT6"/>
<dbReference type="Gene3D" id="3.40.50.720">
    <property type="entry name" value="NAD(P)-binding Rossmann-like Domain"/>
    <property type="match status" value="1"/>
</dbReference>
<dbReference type="PANTHER" id="PTHR30388:SF4">
    <property type="entry name" value="MOLYBDENUM COFACTOR INSERTION CHAPERONE PAOD"/>
    <property type="match status" value="1"/>
</dbReference>
<dbReference type="InterPro" id="IPR052698">
    <property type="entry name" value="MoCofactor_Util/Proc"/>
</dbReference>
<dbReference type="PANTHER" id="PTHR30388">
    <property type="entry name" value="ALDEHYDE OXIDOREDUCTASE MOLYBDENUM COFACTOR ASSEMBLY PROTEIN"/>
    <property type="match status" value="1"/>
</dbReference>
<keyword evidence="5" id="KW-1185">Reference proteome</keyword>
<feature type="compositionally biased region" description="Polar residues" evidence="1">
    <location>
        <begin position="394"/>
        <end position="403"/>
    </location>
</feature>
<sequence>MREIVDPAATWVAQERRFALAVLVSSQASSPRELGAAMIVDAEGVVFGNVSAGCVDGDVHGLCLRSIDTGEATRVRYGISDETAFEAGLSCGGIIEVLVLPVLPGTPAASAISDLHAAILRREPCSLGVVTAGSASGALLFAREGEDVDPPADHALALTDPGIRAALASDLERLRTDAHALTLRYGTDVDAIEILGLPFPHAPRLIIIGAVEFSVALTRLGAASGFEVTVCDPRDAFATPARFPGAHEIVHAWPNDYLAHTPIDERTAICVLTHDPRFDVPALALALRSPAGYVGAMGSRRTHDDRARRLAEAGVTDAETERLRSPIGLALGGRTPEQTALSILAEIVMVRSGGRGGPLRDATGPVHPALTSPEEPERRPGADEGIACAPSARTIVSSARQPR</sequence>
<feature type="region of interest" description="Disordered" evidence="1">
    <location>
        <begin position="355"/>
        <end position="403"/>
    </location>
</feature>
<dbReference type="InterPro" id="IPR003777">
    <property type="entry name" value="XdhC_CoxI"/>
</dbReference>
<gene>
    <name evidence="4" type="ORF">IT882_00465</name>
</gene>
<dbReference type="InterPro" id="IPR027051">
    <property type="entry name" value="XdhC_Rossmann_dom"/>
</dbReference>
<evidence type="ECO:0000313" key="4">
    <source>
        <dbReference type="EMBL" id="QPE04683.1"/>
    </source>
</evidence>